<comment type="caution">
    <text evidence="1">The sequence shown here is derived from an EMBL/GenBank/DDBJ whole genome shotgun (WGS) entry which is preliminary data.</text>
</comment>
<dbReference type="OrthoDB" id="2221105at2759"/>
<dbReference type="AlphaFoldDB" id="A0A367JB16"/>
<gene>
    <name evidence="1" type="ORF">CU098_008825</name>
</gene>
<organism evidence="1 2">
    <name type="scientific">Rhizopus stolonifer</name>
    <name type="common">Rhizopus nigricans</name>
    <dbReference type="NCBI Taxonomy" id="4846"/>
    <lineage>
        <taxon>Eukaryota</taxon>
        <taxon>Fungi</taxon>
        <taxon>Fungi incertae sedis</taxon>
        <taxon>Mucoromycota</taxon>
        <taxon>Mucoromycotina</taxon>
        <taxon>Mucoromycetes</taxon>
        <taxon>Mucorales</taxon>
        <taxon>Mucorineae</taxon>
        <taxon>Rhizopodaceae</taxon>
        <taxon>Rhizopus</taxon>
    </lineage>
</organism>
<proteinExistence type="predicted"/>
<dbReference type="Proteomes" id="UP000253551">
    <property type="component" value="Unassembled WGS sequence"/>
</dbReference>
<dbReference type="STRING" id="4846.A0A367JB16"/>
<evidence type="ECO:0000313" key="2">
    <source>
        <dbReference type="Proteomes" id="UP000253551"/>
    </source>
</evidence>
<protein>
    <submittedName>
        <fullName evidence="1">Uncharacterized protein</fullName>
    </submittedName>
</protein>
<keyword evidence="2" id="KW-1185">Reference proteome</keyword>
<dbReference type="EMBL" id="PJQM01003782">
    <property type="protein sequence ID" value="RCH87133.1"/>
    <property type="molecule type" value="Genomic_DNA"/>
</dbReference>
<sequence>MTVKPSTLKDEFNRLFQKHHALETDPGFISKKQKLKQLKLKPRHDLNTLSEIFQDPELVSRISQEAHEILRLSSTRAPRIRQEQDIIIHRKPQAKDVYRRTVIDDEVANMYNTVENSIRQEDEYINPIAPKQRKYLAHEKEWQLTPTEETIVPSTSPVEPAMNTMHESFPIALPSIPAATVDLDTNASIEHNAELNNMFDTVAQQMSQSPLKTVGPKHLYTYLPRQCDSFAYNYVKEDVSLYRKGMCIHTV</sequence>
<name>A0A367JB16_RHIST</name>
<evidence type="ECO:0000313" key="1">
    <source>
        <dbReference type="EMBL" id="RCH87133.1"/>
    </source>
</evidence>
<accession>A0A367JB16</accession>
<reference evidence="1 2" key="1">
    <citation type="journal article" date="2018" name="G3 (Bethesda)">
        <title>Phylogenetic and Phylogenomic Definition of Rhizopus Species.</title>
        <authorList>
            <person name="Gryganskyi A.P."/>
            <person name="Golan J."/>
            <person name="Dolatabadi S."/>
            <person name="Mondo S."/>
            <person name="Robb S."/>
            <person name="Idnurm A."/>
            <person name="Muszewska A."/>
            <person name="Steczkiewicz K."/>
            <person name="Masonjones S."/>
            <person name="Liao H.L."/>
            <person name="Gajdeczka M.T."/>
            <person name="Anike F."/>
            <person name="Vuek A."/>
            <person name="Anishchenko I.M."/>
            <person name="Voigt K."/>
            <person name="de Hoog G.S."/>
            <person name="Smith M.E."/>
            <person name="Heitman J."/>
            <person name="Vilgalys R."/>
            <person name="Stajich J.E."/>
        </authorList>
    </citation>
    <scope>NUCLEOTIDE SEQUENCE [LARGE SCALE GENOMIC DNA]</scope>
    <source>
        <strain evidence="1 2">LSU 92-RS-03</strain>
    </source>
</reference>